<dbReference type="EMBL" id="MT142606">
    <property type="protein sequence ID" value="QJA85970.1"/>
    <property type="molecule type" value="Genomic_DNA"/>
</dbReference>
<reference evidence="1" key="1">
    <citation type="submission" date="2020-03" db="EMBL/GenBank/DDBJ databases">
        <title>The deep terrestrial virosphere.</title>
        <authorList>
            <person name="Holmfeldt K."/>
            <person name="Nilsson E."/>
            <person name="Simone D."/>
            <person name="Lopez-Fernandez M."/>
            <person name="Wu X."/>
            <person name="de Brujin I."/>
            <person name="Lundin D."/>
            <person name="Andersson A."/>
            <person name="Bertilsson S."/>
            <person name="Dopson M."/>
        </authorList>
    </citation>
    <scope>NUCLEOTIDE SEQUENCE</scope>
    <source>
        <strain evidence="1">MM415A03682</strain>
        <strain evidence="2">MM415B02156</strain>
    </source>
</reference>
<dbReference type="AlphaFoldDB" id="A0A6M3JNV7"/>
<evidence type="ECO:0000313" key="2">
    <source>
        <dbReference type="EMBL" id="QJA85970.1"/>
    </source>
</evidence>
<sequence length="148" mass="17033">MTREQQVEEVKVLLRSILIGSPDNNSPEKLVVEILNHPRIAILDEEQIEVGPVAQAMGFCRIIPKMVSEKPTNEQIKEFWEWCGFKVALGKLYWYPDKEFSPARRLPSVDLNNLFKYAVPKLNMPVIPALALFWAIWEVIKKGEQDGK</sequence>
<accession>A0A6M3JNV7</accession>
<dbReference type="EMBL" id="MT141799">
    <property type="protein sequence ID" value="QJA70517.1"/>
    <property type="molecule type" value="Genomic_DNA"/>
</dbReference>
<protein>
    <submittedName>
        <fullName evidence="1">Uncharacterized protein</fullName>
    </submittedName>
</protein>
<name>A0A6M3JNV7_9ZZZZ</name>
<gene>
    <name evidence="1" type="ORF">MM415A03682_0008</name>
    <name evidence="2" type="ORF">MM415B02156_0018</name>
</gene>
<proteinExistence type="predicted"/>
<evidence type="ECO:0000313" key="1">
    <source>
        <dbReference type="EMBL" id="QJA70517.1"/>
    </source>
</evidence>
<organism evidence="1">
    <name type="scientific">viral metagenome</name>
    <dbReference type="NCBI Taxonomy" id="1070528"/>
    <lineage>
        <taxon>unclassified sequences</taxon>
        <taxon>metagenomes</taxon>
        <taxon>organismal metagenomes</taxon>
    </lineage>
</organism>